<gene>
    <name evidence="1" type="ORF">Amon02_001183900</name>
</gene>
<dbReference type="EMBL" id="BSXS01013125">
    <property type="protein sequence ID" value="GMF03594.1"/>
    <property type="molecule type" value="Genomic_DNA"/>
</dbReference>
<reference evidence="1" key="1">
    <citation type="submission" date="2023-04" db="EMBL/GenBank/DDBJ databases">
        <title>Ambrosiozyma monospora NBRC 10751.</title>
        <authorList>
            <person name="Ichikawa N."/>
            <person name="Sato H."/>
            <person name="Tonouchi N."/>
        </authorList>
    </citation>
    <scope>NUCLEOTIDE SEQUENCE</scope>
    <source>
        <strain evidence="1">NBRC 10751</strain>
    </source>
</reference>
<dbReference type="Proteomes" id="UP001165064">
    <property type="component" value="Unassembled WGS sequence"/>
</dbReference>
<organism evidence="1 2">
    <name type="scientific">Ambrosiozyma monospora</name>
    <name type="common">Yeast</name>
    <name type="synonym">Endomycopsis monosporus</name>
    <dbReference type="NCBI Taxonomy" id="43982"/>
    <lineage>
        <taxon>Eukaryota</taxon>
        <taxon>Fungi</taxon>
        <taxon>Dikarya</taxon>
        <taxon>Ascomycota</taxon>
        <taxon>Saccharomycotina</taxon>
        <taxon>Pichiomycetes</taxon>
        <taxon>Pichiales</taxon>
        <taxon>Pichiaceae</taxon>
        <taxon>Ambrosiozyma</taxon>
    </lineage>
</organism>
<evidence type="ECO:0000313" key="1">
    <source>
        <dbReference type="EMBL" id="GMF03594.1"/>
    </source>
</evidence>
<protein>
    <submittedName>
        <fullName evidence="1">Unnamed protein product</fullName>
    </submittedName>
</protein>
<evidence type="ECO:0000313" key="2">
    <source>
        <dbReference type="Proteomes" id="UP001165064"/>
    </source>
</evidence>
<keyword evidence="2" id="KW-1185">Reference proteome</keyword>
<name>A0ACB5U8C2_AMBMO</name>
<accession>A0ACB5U8C2</accession>
<proteinExistence type="predicted"/>
<comment type="caution">
    <text evidence="1">The sequence shown here is derived from an EMBL/GenBank/DDBJ whole genome shotgun (WGS) entry which is preliminary data.</text>
</comment>
<sequence length="205" mass="22560">MVRTGPRYLFGYHPHGVIALGVACGMATEGAGVGTLLPGIKCYVTTLVNQFQFPFYRDYLMSLGVTCVTGKNIRALLRKNCSPIIVVGGASESLLAKPGSNKIVLHKRKGFIKTAIEMCGDRIDYKEGESPENDICLVPVYSFGENNIFGVYYTNEEDEGAANSQSQDGHIKRVIKKCQLALKKHVEDLSILFMVNLFLFQDSKA</sequence>